<gene>
    <name evidence="1" type="ORF">CAPTEDRAFT_31178</name>
</gene>
<evidence type="ECO:0008006" key="4">
    <source>
        <dbReference type="Google" id="ProtNLM"/>
    </source>
</evidence>
<dbReference type="AlphaFoldDB" id="R7VGD3"/>
<reference evidence="1 3" key="2">
    <citation type="journal article" date="2013" name="Nature">
        <title>Insights into bilaterian evolution from three spiralian genomes.</title>
        <authorList>
            <person name="Simakov O."/>
            <person name="Marletaz F."/>
            <person name="Cho S.J."/>
            <person name="Edsinger-Gonzales E."/>
            <person name="Havlak P."/>
            <person name="Hellsten U."/>
            <person name="Kuo D.H."/>
            <person name="Larsson T."/>
            <person name="Lv J."/>
            <person name="Arendt D."/>
            <person name="Savage R."/>
            <person name="Osoegawa K."/>
            <person name="de Jong P."/>
            <person name="Grimwood J."/>
            <person name="Chapman J.A."/>
            <person name="Shapiro H."/>
            <person name="Aerts A."/>
            <person name="Otillar R.P."/>
            <person name="Terry A.Y."/>
            <person name="Boore J.L."/>
            <person name="Grigoriev I.V."/>
            <person name="Lindberg D.R."/>
            <person name="Seaver E.C."/>
            <person name="Weisblat D.A."/>
            <person name="Putnam N.H."/>
            <person name="Rokhsar D.S."/>
        </authorList>
    </citation>
    <scope>NUCLEOTIDE SEQUENCE</scope>
    <source>
        <strain evidence="1 3">I ESC-2004</strain>
    </source>
</reference>
<dbReference type="Proteomes" id="UP000014760">
    <property type="component" value="Unassembled WGS sequence"/>
</dbReference>
<evidence type="ECO:0000313" key="1">
    <source>
        <dbReference type="EMBL" id="ELU14735.1"/>
    </source>
</evidence>
<organism evidence="1">
    <name type="scientific">Capitella teleta</name>
    <name type="common">Polychaete worm</name>
    <dbReference type="NCBI Taxonomy" id="283909"/>
    <lineage>
        <taxon>Eukaryota</taxon>
        <taxon>Metazoa</taxon>
        <taxon>Spiralia</taxon>
        <taxon>Lophotrochozoa</taxon>
        <taxon>Annelida</taxon>
        <taxon>Polychaeta</taxon>
        <taxon>Sedentaria</taxon>
        <taxon>Scolecida</taxon>
        <taxon>Capitellidae</taxon>
        <taxon>Capitella</taxon>
    </lineage>
</organism>
<dbReference type="HOGENOM" id="CLU_1850105_0_0_1"/>
<sequence>QPLERIYARNSKPSARIERWVLRLQPYTFRVIYRPGKTNIADALSRLIPKNEGKSVQAGGVEDYVYWVANQSLPIAITLEEVRQAAKEDLYLNKLKQAIEGNDFTKMDKTTQALKDEFTYTDDIILRGARLVVPEDLRK</sequence>
<reference evidence="3" key="1">
    <citation type="submission" date="2012-12" db="EMBL/GenBank/DDBJ databases">
        <authorList>
            <person name="Hellsten U."/>
            <person name="Grimwood J."/>
            <person name="Chapman J.A."/>
            <person name="Shapiro H."/>
            <person name="Aerts A."/>
            <person name="Otillar R.P."/>
            <person name="Terry A.Y."/>
            <person name="Boore J.L."/>
            <person name="Simakov O."/>
            <person name="Marletaz F."/>
            <person name="Cho S.-J."/>
            <person name="Edsinger-Gonzales E."/>
            <person name="Havlak P."/>
            <person name="Kuo D.-H."/>
            <person name="Larsson T."/>
            <person name="Lv J."/>
            <person name="Arendt D."/>
            <person name="Savage R."/>
            <person name="Osoegawa K."/>
            <person name="de Jong P."/>
            <person name="Lindberg D.R."/>
            <person name="Seaver E.C."/>
            <person name="Weisblat D.A."/>
            <person name="Putnam N.H."/>
            <person name="Grigoriev I.V."/>
            <person name="Rokhsar D.S."/>
        </authorList>
    </citation>
    <scope>NUCLEOTIDE SEQUENCE</scope>
    <source>
        <strain evidence="3">I ESC-2004</strain>
    </source>
</reference>
<feature type="non-terminal residue" evidence="1">
    <location>
        <position position="139"/>
    </location>
</feature>
<proteinExistence type="predicted"/>
<dbReference type="EMBL" id="AMQN01038520">
    <property type="status" value="NOT_ANNOTATED_CDS"/>
    <property type="molecule type" value="Genomic_DNA"/>
</dbReference>
<keyword evidence="3" id="KW-1185">Reference proteome</keyword>
<dbReference type="PANTHER" id="PTHR37984">
    <property type="entry name" value="PROTEIN CBG26694"/>
    <property type="match status" value="1"/>
</dbReference>
<accession>R7VGD3</accession>
<evidence type="ECO:0000313" key="2">
    <source>
        <dbReference type="EnsemblMetazoa" id="CapteP31178"/>
    </source>
</evidence>
<dbReference type="InterPro" id="IPR050951">
    <property type="entry name" value="Retrovirus_Pol_polyprotein"/>
</dbReference>
<dbReference type="OrthoDB" id="6280301at2759"/>
<dbReference type="EMBL" id="KB294326">
    <property type="protein sequence ID" value="ELU14735.1"/>
    <property type="molecule type" value="Genomic_DNA"/>
</dbReference>
<dbReference type="OMA" id="LSMHEGM"/>
<feature type="non-terminal residue" evidence="1">
    <location>
        <position position="1"/>
    </location>
</feature>
<protein>
    <recommendedName>
        <fullName evidence="4">Reverse transcriptase RNase H-like domain-containing protein</fullName>
    </recommendedName>
</protein>
<reference evidence="2" key="3">
    <citation type="submission" date="2015-06" db="UniProtKB">
        <authorList>
            <consortium name="EnsemblMetazoa"/>
        </authorList>
    </citation>
    <scope>IDENTIFICATION</scope>
</reference>
<evidence type="ECO:0000313" key="3">
    <source>
        <dbReference type="Proteomes" id="UP000014760"/>
    </source>
</evidence>
<dbReference type="STRING" id="283909.R7VGD3"/>
<dbReference type="EnsemblMetazoa" id="CapteT31178">
    <property type="protein sequence ID" value="CapteP31178"/>
    <property type="gene ID" value="CapteG31178"/>
</dbReference>
<dbReference type="PANTHER" id="PTHR37984:SF11">
    <property type="entry name" value="INTEGRASE CATALYTIC DOMAIN-CONTAINING PROTEIN"/>
    <property type="match status" value="1"/>
</dbReference>
<name>R7VGD3_CAPTE</name>